<keyword evidence="1" id="KW-1133">Transmembrane helix</keyword>
<feature type="transmembrane region" description="Helical" evidence="1">
    <location>
        <begin position="109"/>
        <end position="129"/>
    </location>
</feature>
<dbReference type="EMBL" id="FPKV01000003">
    <property type="protein sequence ID" value="SFZ94040.1"/>
    <property type="molecule type" value="Genomic_DNA"/>
</dbReference>
<accession>A0A1K2IPB2</accession>
<evidence type="ECO:0000256" key="1">
    <source>
        <dbReference type="SAM" id="Phobius"/>
    </source>
</evidence>
<dbReference type="OrthoDB" id="1358136at2"/>
<evidence type="ECO:0000313" key="3">
    <source>
        <dbReference type="Proteomes" id="UP000182544"/>
    </source>
</evidence>
<dbReference type="Proteomes" id="UP000182544">
    <property type="component" value="Unassembled WGS sequence"/>
</dbReference>
<sequence>MRFNIYSIFMVFGLLIMFYFSWISSPRLSLNVLVPNWIANWADKHENDNLRTAIPMIFTGVFTGIGVLSKNASKKWWFLSWFLLALFVFIAEIGQLLLPLRSFDWKDVYWGGIGSGGGLLFVYFVNLMVNNIKK</sequence>
<feature type="transmembrane region" description="Helical" evidence="1">
    <location>
        <begin position="50"/>
        <end position="69"/>
    </location>
</feature>
<keyword evidence="3" id="KW-1185">Reference proteome</keyword>
<protein>
    <submittedName>
        <fullName evidence="2">VanZ like family protein</fullName>
    </submittedName>
</protein>
<dbReference type="STRING" id="369401.SAMN05428642_103530"/>
<keyword evidence="1" id="KW-0812">Transmembrane</keyword>
<reference evidence="2 3" key="1">
    <citation type="submission" date="2016-10" db="EMBL/GenBank/DDBJ databases">
        <authorList>
            <person name="de Groot N.N."/>
        </authorList>
    </citation>
    <scope>NUCLEOTIDE SEQUENCE [LARGE SCALE GENOMIC DNA]</scope>
    <source>
        <strain evidence="2 3">DSM 18180</strain>
    </source>
</reference>
<dbReference type="RefSeq" id="WP_072403125.1">
    <property type="nucleotide sequence ID" value="NZ_FPKV01000003.1"/>
</dbReference>
<proteinExistence type="predicted"/>
<feature type="transmembrane region" description="Helical" evidence="1">
    <location>
        <begin position="5"/>
        <end position="23"/>
    </location>
</feature>
<evidence type="ECO:0000313" key="2">
    <source>
        <dbReference type="EMBL" id="SFZ94040.1"/>
    </source>
</evidence>
<dbReference type="AlphaFoldDB" id="A0A1K2IPB2"/>
<gene>
    <name evidence="2" type="ORF">SAMN05428642_103530</name>
</gene>
<feature type="transmembrane region" description="Helical" evidence="1">
    <location>
        <begin position="76"/>
        <end position="97"/>
    </location>
</feature>
<name>A0A1K2IPB2_9FLAO</name>
<organism evidence="2 3">
    <name type="scientific">Flaviramulus basaltis</name>
    <dbReference type="NCBI Taxonomy" id="369401"/>
    <lineage>
        <taxon>Bacteria</taxon>
        <taxon>Pseudomonadati</taxon>
        <taxon>Bacteroidota</taxon>
        <taxon>Flavobacteriia</taxon>
        <taxon>Flavobacteriales</taxon>
        <taxon>Flavobacteriaceae</taxon>
        <taxon>Flaviramulus</taxon>
    </lineage>
</organism>
<keyword evidence="1" id="KW-0472">Membrane</keyword>